<protein>
    <submittedName>
        <fullName evidence="2">Apicoplast ribosomal protein L6</fullName>
    </submittedName>
</protein>
<keyword evidence="1" id="KW-1133">Transmembrane helix</keyword>
<dbReference type="OMA" id="KFFNYIY"/>
<evidence type="ECO:0000313" key="3">
    <source>
        <dbReference type="Proteomes" id="UP000074855"/>
    </source>
</evidence>
<evidence type="ECO:0000256" key="1">
    <source>
        <dbReference type="SAM" id="Phobius"/>
    </source>
</evidence>
<dbReference type="SUPFAM" id="SSF56053">
    <property type="entry name" value="Ribosomal protein L6"/>
    <property type="match status" value="1"/>
</dbReference>
<feature type="transmembrane region" description="Helical" evidence="1">
    <location>
        <begin position="20"/>
        <end position="38"/>
    </location>
</feature>
<feature type="transmembrane region" description="Helical" evidence="1">
    <location>
        <begin position="84"/>
        <end position="102"/>
    </location>
</feature>
<feature type="transmembrane region" description="Helical" evidence="1">
    <location>
        <begin position="50"/>
        <end position="72"/>
    </location>
</feature>
<proteinExistence type="predicted"/>
<dbReference type="AlphaFoldDB" id="A0A509AW24"/>
<dbReference type="Proteomes" id="UP000074855">
    <property type="component" value="Apicoplast API"/>
</dbReference>
<organism evidence="2 3">
    <name type="scientific">Plasmodium berghei (strain Anka)</name>
    <dbReference type="NCBI Taxonomy" id="5823"/>
    <lineage>
        <taxon>Eukaryota</taxon>
        <taxon>Sar</taxon>
        <taxon>Alveolata</taxon>
        <taxon>Apicomplexa</taxon>
        <taxon>Aconoidasida</taxon>
        <taxon>Haemosporida</taxon>
        <taxon>Plasmodiidae</taxon>
        <taxon>Plasmodium</taxon>
        <taxon>Plasmodium (Vinckeia)</taxon>
    </lineage>
</organism>
<dbReference type="Gene3D" id="3.90.930.12">
    <property type="entry name" value="Ribosomal protein L6, alpha-beta domain"/>
    <property type="match status" value="1"/>
</dbReference>
<keyword evidence="1" id="KW-0472">Membrane</keyword>
<dbReference type="VEuPathDB" id="PlasmoDB:PBANKA_API00340"/>
<evidence type="ECO:0000313" key="2">
    <source>
        <dbReference type="EMBL" id="VUC58757.1"/>
    </source>
</evidence>
<dbReference type="GO" id="GO:0006412">
    <property type="term" value="P:translation"/>
    <property type="evidence" value="ECO:0007669"/>
    <property type="project" value="InterPro"/>
</dbReference>
<accession>A0A509AW24</accession>
<reference evidence="2 3" key="1">
    <citation type="journal article" date="2014" name="BMC Biol.">
        <title>A comprehensive evaluation of rodent malaria parasite genomes and gene expression.</title>
        <authorList>
            <person name="Otto T.D."/>
            <person name="Bohme U."/>
            <person name="Jackson A.P."/>
            <person name="Hunt M."/>
            <person name="Franke-Fayard B."/>
            <person name="Hoeijmakers W.A."/>
            <person name="Religa A.A."/>
            <person name="Robertson L."/>
            <person name="Sanders M."/>
            <person name="Ogun S.A."/>
            <person name="Cunningham D."/>
            <person name="Erhart A."/>
            <person name="Billker O."/>
            <person name="Khan S.M."/>
            <person name="Stunnenberg H.G."/>
            <person name="Langhorne J."/>
            <person name="Holder A.A."/>
            <person name="Waters A.P."/>
            <person name="Newbold C.I."/>
            <person name="Pain A."/>
            <person name="Berriman M."/>
            <person name="Janse C.J."/>
        </authorList>
    </citation>
    <scope>NUCLEOTIDE SEQUENCE</scope>
    <source>
        <strain evidence="2 3">ANKA</strain>
    </source>
</reference>
<keyword evidence="3" id="KW-1185">Reference proteome</keyword>
<gene>
    <name evidence="2" type="ORF">PBANKA_API00340</name>
</gene>
<keyword evidence="2" id="KW-0687">Ribonucleoprotein</keyword>
<dbReference type="GO" id="GO:0003735">
    <property type="term" value="F:structural constituent of ribosome"/>
    <property type="evidence" value="ECO:0007669"/>
    <property type="project" value="InterPro"/>
</dbReference>
<name>A0A509AW24_PLABA</name>
<dbReference type="EMBL" id="LK023130">
    <property type="protein sequence ID" value="VUC58757.1"/>
    <property type="molecule type" value="Genomic_DNA"/>
</dbReference>
<keyword evidence="1" id="KW-0812">Transmembrane</keyword>
<dbReference type="GO" id="GO:0019843">
    <property type="term" value="F:rRNA binding"/>
    <property type="evidence" value="ECO:0007669"/>
    <property type="project" value="InterPro"/>
</dbReference>
<dbReference type="InterPro" id="IPR036789">
    <property type="entry name" value="Ribosomal_uL6-like_a/b-dom_sf"/>
</dbReference>
<sequence>MLNYKKYIFFYNNNINKNNIYYYLVLDKKFFNYIYILYNKKNKNIINYRYILNNIYILFFNNNLFYLLNKIYKYSFYNIYSVNNNFKLILTVIGINYKFYYLKKYNILIFKLKYNHKIIIKLPNIVLCNIYINRNIIELYSYNLFILNSIGKLINSFQFINKYKELGIKLSN</sequence>
<dbReference type="GO" id="GO:0005840">
    <property type="term" value="C:ribosome"/>
    <property type="evidence" value="ECO:0007669"/>
    <property type="project" value="UniProtKB-KW"/>
</dbReference>
<dbReference type="InParanoid" id="A0A509AW24"/>
<keyword evidence="2" id="KW-0689">Ribosomal protein</keyword>